<dbReference type="Proteomes" id="UP000186878">
    <property type="component" value="Unassembled WGS sequence"/>
</dbReference>
<reference evidence="7 8" key="1">
    <citation type="submission" date="2016-12" db="EMBL/GenBank/DDBJ databases">
        <title>Draft genome sequences of strains Salinicola socius SMB35, Salinicola sp. MH3R3-1 and Chromohalobacter sp. SMB17 from the Verkhnekamsk potash mining region of Russia.</title>
        <authorList>
            <person name="Mavrodi D.V."/>
            <person name="Olsson B.E."/>
            <person name="Korsakova E.S."/>
            <person name="Pyankova A."/>
            <person name="Mavrodi O.V."/>
            <person name="Plotnikova E.G."/>
        </authorList>
    </citation>
    <scope>NUCLEOTIDE SEQUENCE [LARGE SCALE GENOMIC DNA]</scope>
    <source>
        <strain evidence="7 8">SMB35</strain>
    </source>
</reference>
<evidence type="ECO:0000256" key="2">
    <source>
        <dbReference type="ARBA" id="ARBA00022475"/>
    </source>
</evidence>
<evidence type="ECO:0000313" key="7">
    <source>
        <dbReference type="EMBL" id="OLO04032.1"/>
    </source>
</evidence>
<gene>
    <name evidence="7" type="ORF">BTW07_12195</name>
</gene>
<dbReference type="GO" id="GO:0005886">
    <property type="term" value="C:plasma membrane"/>
    <property type="evidence" value="ECO:0007669"/>
    <property type="project" value="UniProtKB-SubCell"/>
</dbReference>
<feature type="domain" description="Glycosyltransferase 2-like" evidence="6">
    <location>
        <begin position="4"/>
        <end position="117"/>
    </location>
</feature>
<dbReference type="RefSeq" id="WP_075570440.1">
    <property type="nucleotide sequence ID" value="NZ_MSDO01000017.1"/>
</dbReference>
<accession>A0A1Q8SRN3</accession>
<evidence type="ECO:0000256" key="3">
    <source>
        <dbReference type="ARBA" id="ARBA00022676"/>
    </source>
</evidence>
<protein>
    <recommendedName>
        <fullName evidence="6">Glycosyltransferase 2-like domain-containing protein</fullName>
    </recommendedName>
</protein>
<dbReference type="Pfam" id="PF00535">
    <property type="entry name" value="Glycos_transf_2"/>
    <property type="match status" value="1"/>
</dbReference>
<keyword evidence="8" id="KW-1185">Reference proteome</keyword>
<keyword evidence="5" id="KW-0472">Membrane</keyword>
<dbReference type="STRING" id="404433.BTW07_12195"/>
<evidence type="ECO:0000256" key="4">
    <source>
        <dbReference type="ARBA" id="ARBA00022679"/>
    </source>
</evidence>
<keyword evidence="2" id="KW-1003">Cell membrane</keyword>
<dbReference type="InterPro" id="IPR001173">
    <property type="entry name" value="Glyco_trans_2-like"/>
</dbReference>
<sequence length="222" mass="24006">MIGIVVPAHDEEETLDACIASLRLAACHPQLDGEAVRIVIVLDACTDDSAAIARRAGVDVLEVAFTNVGLARHRGANWLIDQGARWLAFTDADTVVEADWLVHQLTSRADAVCGGVHLLDWANLSQEIRRRYLAHRRSVADGRHIHGANLGVSVAAYLAVGGFAPLVAHEDVKLVGTLQQHGFTIDWLQTMRVKTSSRRDARAPEGMGALLRSLERNDAGIG</sequence>
<dbReference type="Gene3D" id="3.90.550.10">
    <property type="entry name" value="Spore Coat Polysaccharide Biosynthesis Protein SpsA, Chain A"/>
    <property type="match status" value="1"/>
</dbReference>
<dbReference type="SUPFAM" id="SSF53448">
    <property type="entry name" value="Nucleotide-diphospho-sugar transferases"/>
    <property type="match status" value="1"/>
</dbReference>
<dbReference type="CDD" id="cd00761">
    <property type="entry name" value="Glyco_tranf_GTA_type"/>
    <property type="match status" value="1"/>
</dbReference>
<keyword evidence="4" id="KW-0808">Transferase</keyword>
<evidence type="ECO:0000256" key="5">
    <source>
        <dbReference type="ARBA" id="ARBA00023136"/>
    </source>
</evidence>
<name>A0A1Q8SRN3_9GAMM</name>
<comment type="subcellular location">
    <subcellularLocation>
        <location evidence="1">Cell membrane</location>
    </subcellularLocation>
</comment>
<dbReference type="GO" id="GO:0016757">
    <property type="term" value="F:glycosyltransferase activity"/>
    <property type="evidence" value="ECO:0007669"/>
    <property type="project" value="UniProtKB-KW"/>
</dbReference>
<organism evidence="7 8">
    <name type="scientific">Salinicola socius</name>
    <dbReference type="NCBI Taxonomy" id="404433"/>
    <lineage>
        <taxon>Bacteria</taxon>
        <taxon>Pseudomonadati</taxon>
        <taxon>Pseudomonadota</taxon>
        <taxon>Gammaproteobacteria</taxon>
        <taxon>Oceanospirillales</taxon>
        <taxon>Halomonadaceae</taxon>
        <taxon>Salinicola</taxon>
    </lineage>
</organism>
<dbReference type="OrthoDB" id="9777873at2"/>
<evidence type="ECO:0000313" key="8">
    <source>
        <dbReference type="Proteomes" id="UP000186878"/>
    </source>
</evidence>
<dbReference type="EMBL" id="MSDO01000017">
    <property type="protein sequence ID" value="OLO04032.1"/>
    <property type="molecule type" value="Genomic_DNA"/>
</dbReference>
<evidence type="ECO:0000256" key="1">
    <source>
        <dbReference type="ARBA" id="ARBA00004236"/>
    </source>
</evidence>
<comment type="caution">
    <text evidence="7">The sequence shown here is derived from an EMBL/GenBank/DDBJ whole genome shotgun (WGS) entry which is preliminary data.</text>
</comment>
<keyword evidence="3" id="KW-0328">Glycosyltransferase</keyword>
<dbReference type="InterPro" id="IPR029044">
    <property type="entry name" value="Nucleotide-diphossugar_trans"/>
</dbReference>
<evidence type="ECO:0000259" key="6">
    <source>
        <dbReference type="Pfam" id="PF00535"/>
    </source>
</evidence>
<dbReference type="AlphaFoldDB" id="A0A1Q8SRN3"/>
<dbReference type="PANTHER" id="PTHR43646:SF2">
    <property type="entry name" value="GLYCOSYLTRANSFERASE 2-LIKE DOMAIN-CONTAINING PROTEIN"/>
    <property type="match status" value="1"/>
</dbReference>
<proteinExistence type="predicted"/>
<dbReference type="PANTHER" id="PTHR43646">
    <property type="entry name" value="GLYCOSYLTRANSFERASE"/>
    <property type="match status" value="1"/>
</dbReference>